<dbReference type="GO" id="GO:0005576">
    <property type="term" value="C:extracellular region"/>
    <property type="evidence" value="ECO:0007669"/>
    <property type="project" value="UniProtKB-SubCell"/>
</dbReference>
<dbReference type="InterPro" id="IPR036398">
    <property type="entry name" value="CA_dom_sf"/>
</dbReference>
<reference evidence="6" key="1">
    <citation type="submission" date="2021-03" db="EMBL/GenBank/DDBJ databases">
        <authorList>
            <person name="Bekaert M."/>
        </authorList>
    </citation>
    <scope>NUCLEOTIDE SEQUENCE</scope>
</reference>
<evidence type="ECO:0000313" key="7">
    <source>
        <dbReference type="Proteomes" id="UP000683360"/>
    </source>
</evidence>
<organism evidence="6 7">
    <name type="scientific">Mytilus edulis</name>
    <name type="common">Blue mussel</name>
    <dbReference type="NCBI Taxonomy" id="6550"/>
    <lineage>
        <taxon>Eukaryota</taxon>
        <taxon>Metazoa</taxon>
        <taxon>Spiralia</taxon>
        <taxon>Lophotrochozoa</taxon>
        <taxon>Mollusca</taxon>
        <taxon>Bivalvia</taxon>
        <taxon>Autobranchia</taxon>
        <taxon>Pteriomorphia</taxon>
        <taxon>Mytilida</taxon>
        <taxon>Mytiloidea</taxon>
        <taxon>Mytilidae</taxon>
        <taxon>Mytilinae</taxon>
        <taxon>Mytilus</taxon>
    </lineage>
</organism>
<keyword evidence="3" id="KW-0964">Secreted</keyword>
<comment type="similarity">
    <text evidence="2">Belongs to the alpha-carbonic anhydrase family.</text>
</comment>
<dbReference type="EMBL" id="CAJPWZ010000326">
    <property type="protein sequence ID" value="CAG2190365.1"/>
    <property type="molecule type" value="Genomic_DNA"/>
</dbReference>
<dbReference type="Gene3D" id="3.10.200.10">
    <property type="entry name" value="Alpha carbonic anhydrase"/>
    <property type="match status" value="1"/>
</dbReference>
<sequence length="320" mass="35871">MDSWRLLEIAVLSLIIDTQLDTVCGTLWSEWWTYSGVSGAEYWGKANKAWIICSKGKYQSPINIDPKSLVHDPNLKRLNVSQNKIKGILLNTGRDLKLVVKDTDEKPFIFTGGPLSYEYTLFEIKIHFGDNNTRGSEHSIGGKKFPLEIQLYGFNAEIHKNSSQALNSPNGIAAISILALVSEEDNINFDALIQPIDKVHFKGSSIAIDGFSVNAILPPLDYFVTYEGSLTQPGCMETVTWIILNKPLHISFSQLRSLRILNTSNGSQHPLSTNNFRSITSGHGRLIRTNIKSKVKDDDCYTMKLTSYEVNKQFKQDSPK</sequence>
<dbReference type="Proteomes" id="UP000683360">
    <property type="component" value="Unassembled WGS sequence"/>
</dbReference>
<evidence type="ECO:0000256" key="2">
    <source>
        <dbReference type="ARBA" id="ARBA00010718"/>
    </source>
</evidence>
<feature type="chain" id="PRO_5035799639" description="Alpha-carbonic anhydrase domain-containing protein" evidence="4">
    <location>
        <begin position="21"/>
        <end position="320"/>
    </location>
</feature>
<proteinExistence type="inferred from homology"/>
<dbReference type="PANTHER" id="PTHR18952:SF208">
    <property type="entry name" value="CARBONIC ANHYDRASE XA-RELATED"/>
    <property type="match status" value="1"/>
</dbReference>
<feature type="domain" description="Alpha-carbonic anhydrase" evidence="5">
    <location>
        <begin position="30"/>
        <end position="291"/>
    </location>
</feature>
<dbReference type="GO" id="GO:0006730">
    <property type="term" value="P:one-carbon metabolic process"/>
    <property type="evidence" value="ECO:0007669"/>
    <property type="project" value="TreeGrafter"/>
</dbReference>
<comment type="subcellular location">
    <subcellularLocation>
        <location evidence="1">Secreted</location>
    </subcellularLocation>
</comment>
<evidence type="ECO:0000256" key="1">
    <source>
        <dbReference type="ARBA" id="ARBA00004613"/>
    </source>
</evidence>
<dbReference type="PROSITE" id="PS51144">
    <property type="entry name" value="ALPHA_CA_2"/>
    <property type="match status" value="1"/>
</dbReference>
<dbReference type="Pfam" id="PF00194">
    <property type="entry name" value="Carb_anhydrase"/>
    <property type="match status" value="1"/>
</dbReference>
<dbReference type="InterPro" id="IPR023561">
    <property type="entry name" value="Carbonic_anhydrase_a-class"/>
</dbReference>
<dbReference type="InterPro" id="IPR001148">
    <property type="entry name" value="CA_dom"/>
</dbReference>
<dbReference type="PANTHER" id="PTHR18952">
    <property type="entry name" value="CARBONIC ANHYDRASE"/>
    <property type="match status" value="1"/>
</dbReference>
<dbReference type="OrthoDB" id="5978072at2759"/>
<dbReference type="SMART" id="SM01057">
    <property type="entry name" value="Carb_anhydrase"/>
    <property type="match status" value="1"/>
</dbReference>
<keyword evidence="7" id="KW-1185">Reference proteome</keyword>
<feature type="signal peptide" evidence="4">
    <location>
        <begin position="1"/>
        <end position="20"/>
    </location>
</feature>
<dbReference type="SUPFAM" id="SSF51069">
    <property type="entry name" value="Carbonic anhydrase"/>
    <property type="match status" value="1"/>
</dbReference>
<evidence type="ECO:0000256" key="4">
    <source>
        <dbReference type="SAM" id="SignalP"/>
    </source>
</evidence>
<keyword evidence="4" id="KW-0732">Signal</keyword>
<gene>
    <name evidence="6" type="ORF">MEDL_5644</name>
</gene>
<protein>
    <recommendedName>
        <fullName evidence="5">Alpha-carbonic anhydrase domain-containing protein</fullName>
    </recommendedName>
</protein>
<evidence type="ECO:0000313" key="6">
    <source>
        <dbReference type="EMBL" id="CAG2190365.1"/>
    </source>
</evidence>
<dbReference type="GO" id="GO:0008270">
    <property type="term" value="F:zinc ion binding"/>
    <property type="evidence" value="ECO:0007669"/>
    <property type="project" value="InterPro"/>
</dbReference>
<name>A0A8S3Q8N6_MYTED</name>
<accession>A0A8S3Q8N6</accession>
<comment type="caution">
    <text evidence="6">The sequence shown here is derived from an EMBL/GenBank/DDBJ whole genome shotgun (WGS) entry which is preliminary data.</text>
</comment>
<evidence type="ECO:0000259" key="5">
    <source>
        <dbReference type="PROSITE" id="PS51144"/>
    </source>
</evidence>
<evidence type="ECO:0000256" key="3">
    <source>
        <dbReference type="ARBA" id="ARBA00022525"/>
    </source>
</evidence>
<dbReference type="GO" id="GO:0004089">
    <property type="term" value="F:carbonate dehydratase activity"/>
    <property type="evidence" value="ECO:0007669"/>
    <property type="project" value="InterPro"/>
</dbReference>
<dbReference type="AlphaFoldDB" id="A0A8S3Q8N6"/>